<dbReference type="InterPro" id="IPR021428">
    <property type="entry name" value="DUF3078"/>
</dbReference>
<name>F4CAS1_SPHS2</name>
<dbReference type="HOGENOM" id="CLU_057100_0_0_10"/>
<proteinExistence type="predicted"/>
<organism evidence="2">
    <name type="scientific">Sphingobacterium sp. (strain 21)</name>
    <dbReference type="NCBI Taxonomy" id="743722"/>
    <lineage>
        <taxon>Bacteria</taxon>
        <taxon>Pseudomonadati</taxon>
        <taxon>Bacteroidota</taxon>
        <taxon>Sphingobacteriia</taxon>
        <taxon>Sphingobacteriales</taxon>
        <taxon>Sphingobacteriaceae</taxon>
        <taxon>Sphingobacterium</taxon>
    </lineage>
</organism>
<dbReference type="eggNOG" id="COG3137">
    <property type="taxonomic scope" value="Bacteria"/>
</dbReference>
<gene>
    <name evidence="2" type="ordered locus">Sph21_0770</name>
</gene>
<dbReference type="Pfam" id="PF04338">
    <property type="entry name" value="DUF481"/>
    <property type="match status" value="1"/>
</dbReference>
<evidence type="ECO:0000256" key="1">
    <source>
        <dbReference type="SAM" id="SignalP"/>
    </source>
</evidence>
<accession>F4CAS1</accession>
<dbReference type="OrthoDB" id="1495718at2"/>
<sequence length="341" mass="38731">MNVRHLLVAFILTGAFFFANAQNYDLNDLRQAPPKNSLPVRTPQMGIHDVEVQNPNLDLKVNYWRNWTTFGVNANQASFSDNWQNGGVNSIALGAAFNTKFDYTRENKNFTSELDLKYGKVKNKDQLARKANDRILWDNKYAIKFAKKWSFFASLTFESQFDKGFSYKTVNGKDTIDRRISNFMAPGYLTESMGIEVQPFTGLSIRFGTGTARQTFIADDNVLYPDDATLNDPAALAEYKRFGVEWPKKFRNELAFQIVANLDRNLSDNINIKARYAFFANYGQWGDASHRLDATLTARVTRVISVTLNGIALYDPLQEEADGKLQTAQSLAIGLLYKFPR</sequence>
<dbReference type="PATRIC" id="fig|743722.3.peg.824"/>
<feature type="signal peptide" evidence="1">
    <location>
        <begin position="1"/>
        <end position="21"/>
    </location>
</feature>
<dbReference type="KEGG" id="shg:Sph21_0770"/>
<dbReference type="STRING" id="743722.Sph21_0770"/>
<feature type="chain" id="PRO_5003307610" description="DUF3078 domain-containing protein" evidence="1">
    <location>
        <begin position="22"/>
        <end position="341"/>
    </location>
</feature>
<dbReference type="Pfam" id="PF11276">
    <property type="entry name" value="DUF3078"/>
    <property type="match status" value="1"/>
</dbReference>
<dbReference type="AlphaFoldDB" id="F4CAS1"/>
<evidence type="ECO:0008006" key="3">
    <source>
        <dbReference type="Google" id="ProtNLM"/>
    </source>
</evidence>
<dbReference type="InterPro" id="IPR007433">
    <property type="entry name" value="DUF481"/>
</dbReference>
<reference evidence="2" key="1">
    <citation type="submission" date="2011-03" db="EMBL/GenBank/DDBJ databases">
        <title>Complete sequence of Sphingobacterium sp. 21.</title>
        <authorList>
            <consortium name="US DOE Joint Genome Institute"/>
            <person name="Lucas S."/>
            <person name="Copeland A."/>
            <person name="Lapidus A."/>
            <person name="Cheng J.-F."/>
            <person name="Goodwin L."/>
            <person name="Pitluck S."/>
            <person name="Davenport K."/>
            <person name="Detter J.C."/>
            <person name="Han C."/>
            <person name="Tapia R."/>
            <person name="Land M."/>
            <person name="Hauser L."/>
            <person name="Kyrpides N."/>
            <person name="Ivanova N."/>
            <person name="Ovchinnikova G."/>
            <person name="Pagani I."/>
            <person name="Siebers A.K."/>
            <person name="Allgaier M."/>
            <person name="Thelen M.P."/>
            <person name="Hugenholtz P."/>
            <person name="Woyke T."/>
        </authorList>
    </citation>
    <scope>NUCLEOTIDE SEQUENCE</scope>
    <source>
        <strain evidence="2">21</strain>
    </source>
</reference>
<keyword evidence="1" id="KW-0732">Signal</keyword>
<protein>
    <recommendedName>
        <fullName evidence="3">DUF3078 domain-containing protein</fullName>
    </recommendedName>
</protein>
<dbReference type="EMBL" id="CP002584">
    <property type="protein sequence ID" value="ADZ77347.1"/>
    <property type="molecule type" value="Genomic_DNA"/>
</dbReference>
<evidence type="ECO:0000313" key="2">
    <source>
        <dbReference type="EMBL" id="ADZ77347.1"/>
    </source>
</evidence>